<dbReference type="STRING" id="230819.A0A5C3LA19"/>
<dbReference type="EMBL" id="ML210148">
    <property type="protein sequence ID" value="TFK29620.1"/>
    <property type="molecule type" value="Genomic_DNA"/>
</dbReference>
<organism evidence="1 2">
    <name type="scientific">Coprinopsis marcescibilis</name>
    <name type="common">Agaric fungus</name>
    <name type="synonym">Psathyrella marcescibilis</name>
    <dbReference type="NCBI Taxonomy" id="230819"/>
    <lineage>
        <taxon>Eukaryota</taxon>
        <taxon>Fungi</taxon>
        <taxon>Dikarya</taxon>
        <taxon>Basidiomycota</taxon>
        <taxon>Agaricomycotina</taxon>
        <taxon>Agaricomycetes</taxon>
        <taxon>Agaricomycetidae</taxon>
        <taxon>Agaricales</taxon>
        <taxon>Agaricineae</taxon>
        <taxon>Psathyrellaceae</taxon>
        <taxon>Coprinopsis</taxon>
    </lineage>
</organism>
<dbReference type="Proteomes" id="UP000307440">
    <property type="component" value="Unassembled WGS sequence"/>
</dbReference>
<proteinExistence type="predicted"/>
<dbReference type="GO" id="GO:0003676">
    <property type="term" value="F:nucleic acid binding"/>
    <property type="evidence" value="ECO:0007669"/>
    <property type="project" value="InterPro"/>
</dbReference>
<feature type="non-terminal residue" evidence="1">
    <location>
        <position position="70"/>
    </location>
</feature>
<accession>A0A5C3LA19</accession>
<evidence type="ECO:0000313" key="1">
    <source>
        <dbReference type="EMBL" id="TFK29620.1"/>
    </source>
</evidence>
<gene>
    <name evidence="1" type="ORF">FA15DRAFT_547227</name>
</gene>
<evidence type="ECO:0000313" key="2">
    <source>
        <dbReference type="Proteomes" id="UP000307440"/>
    </source>
</evidence>
<dbReference type="AlphaFoldDB" id="A0A5C3LA19"/>
<dbReference type="InterPro" id="IPR036397">
    <property type="entry name" value="RNaseH_sf"/>
</dbReference>
<evidence type="ECO:0008006" key="3">
    <source>
        <dbReference type="Google" id="ProtNLM"/>
    </source>
</evidence>
<feature type="non-terminal residue" evidence="1">
    <location>
        <position position="1"/>
    </location>
</feature>
<dbReference type="OrthoDB" id="3226274at2759"/>
<sequence length="70" mass="8500">PDQNIIEHAWDEVDRQIRRREVQPRNIEELWVALQEEWAGLDIAYIRRLYDSIPRRIDALFEAKGAYTKY</sequence>
<protein>
    <recommendedName>
        <fullName evidence="3">Tc1-like transposase DDE domain-containing protein</fullName>
    </recommendedName>
</protein>
<dbReference type="Gene3D" id="3.30.420.10">
    <property type="entry name" value="Ribonuclease H-like superfamily/Ribonuclease H"/>
    <property type="match status" value="1"/>
</dbReference>
<reference evidence="1 2" key="1">
    <citation type="journal article" date="2019" name="Nat. Ecol. Evol.">
        <title>Megaphylogeny resolves global patterns of mushroom evolution.</title>
        <authorList>
            <person name="Varga T."/>
            <person name="Krizsan K."/>
            <person name="Foldi C."/>
            <person name="Dima B."/>
            <person name="Sanchez-Garcia M."/>
            <person name="Sanchez-Ramirez S."/>
            <person name="Szollosi G.J."/>
            <person name="Szarkandi J.G."/>
            <person name="Papp V."/>
            <person name="Albert L."/>
            <person name="Andreopoulos W."/>
            <person name="Angelini C."/>
            <person name="Antonin V."/>
            <person name="Barry K.W."/>
            <person name="Bougher N.L."/>
            <person name="Buchanan P."/>
            <person name="Buyck B."/>
            <person name="Bense V."/>
            <person name="Catcheside P."/>
            <person name="Chovatia M."/>
            <person name="Cooper J."/>
            <person name="Damon W."/>
            <person name="Desjardin D."/>
            <person name="Finy P."/>
            <person name="Geml J."/>
            <person name="Haridas S."/>
            <person name="Hughes K."/>
            <person name="Justo A."/>
            <person name="Karasinski D."/>
            <person name="Kautmanova I."/>
            <person name="Kiss B."/>
            <person name="Kocsube S."/>
            <person name="Kotiranta H."/>
            <person name="LaButti K.M."/>
            <person name="Lechner B.E."/>
            <person name="Liimatainen K."/>
            <person name="Lipzen A."/>
            <person name="Lukacs Z."/>
            <person name="Mihaltcheva S."/>
            <person name="Morgado L.N."/>
            <person name="Niskanen T."/>
            <person name="Noordeloos M.E."/>
            <person name="Ohm R.A."/>
            <person name="Ortiz-Santana B."/>
            <person name="Ovrebo C."/>
            <person name="Racz N."/>
            <person name="Riley R."/>
            <person name="Savchenko A."/>
            <person name="Shiryaev A."/>
            <person name="Soop K."/>
            <person name="Spirin V."/>
            <person name="Szebenyi C."/>
            <person name="Tomsovsky M."/>
            <person name="Tulloss R.E."/>
            <person name="Uehling J."/>
            <person name="Grigoriev I.V."/>
            <person name="Vagvolgyi C."/>
            <person name="Papp T."/>
            <person name="Martin F.M."/>
            <person name="Miettinen O."/>
            <person name="Hibbett D.S."/>
            <person name="Nagy L.G."/>
        </authorList>
    </citation>
    <scope>NUCLEOTIDE SEQUENCE [LARGE SCALE GENOMIC DNA]</scope>
    <source>
        <strain evidence="1 2">CBS 121175</strain>
    </source>
</reference>
<keyword evidence="2" id="KW-1185">Reference proteome</keyword>
<name>A0A5C3LA19_COPMA</name>